<dbReference type="STRING" id="1802270.A3C07_00145"/>
<accession>A0A1G2KNE6</accession>
<keyword evidence="1" id="KW-0472">Membrane</keyword>
<dbReference type="AlphaFoldDB" id="A0A1G2KNE6"/>
<evidence type="ECO:0000313" key="2">
    <source>
        <dbReference type="EMBL" id="OHA00122.1"/>
    </source>
</evidence>
<name>A0A1G2KNE6_9BACT</name>
<dbReference type="EMBL" id="MHQI01000026">
    <property type="protein sequence ID" value="OHA00122.1"/>
    <property type="molecule type" value="Genomic_DNA"/>
</dbReference>
<keyword evidence="1" id="KW-1133">Transmembrane helix</keyword>
<proteinExistence type="predicted"/>
<protein>
    <submittedName>
        <fullName evidence="2">Uncharacterized protein</fullName>
    </submittedName>
</protein>
<reference evidence="2 3" key="1">
    <citation type="journal article" date="2016" name="Nat. Commun.">
        <title>Thousands of microbial genomes shed light on interconnected biogeochemical processes in an aquifer system.</title>
        <authorList>
            <person name="Anantharaman K."/>
            <person name="Brown C.T."/>
            <person name="Hug L.A."/>
            <person name="Sharon I."/>
            <person name="Castelle C.J."/>
            <person name="Probst A.J."/>
            <person name="Thomas B.C."/>
            <person name="Singh A."/>
            <person name="Wilkins M.J."/>
            <person name="Karaoz U."/>
            <person name="Brodie E.L."/>
            <person name="Williams K.H."/>
            <person name="Hubbard S.S."/>
            <person name="Banfield J.F."/>
        </authorList>
    </citation>
    <scope>NUCLEOTIDE SEQUENCE [LARGE SCALE GENOMIC DNA]</scope>
</reference>
<comment type="caution">
    <text evidence="2">The sequence shown here is derived from an EMBL/GenBank/DDBJ whole genome shotgun (WGS) entry which is preliminary data.</text>
</comment>
<feature type="transmembrane region" description="Helical" evidence="1">
    <location>
        <begin position="64"/>
        <end position="89"/>
    </location>
</feature>
<sequence>MFSIFKEISQLDSRILKIMEERAKIPQPFRSSDHSLSGELSYYDQNGERLKLLVKERGHLKERVGLYIELAAIASALVNGILALVITLLN</sequence>
<keyword evidence="1" id="KW-0812">Transmembrane</keyword>
<organism evidence="2 3">
    <name type="scientific">Candidatus Sungbacteria bacterium RIFCSPHIGHO2_02_FULL_47_11</name>
    <dbReference type="NCBI Taxonomy" id="1802270"/>
    <lineage>
        <taxon>Bacteria</taxon>
        <taxon>Candidatus Sungiibacteriota</taxon>
    </lineage>
</organism>
<gene>
    <name evidence="2" type="ORF">A3C07_00145</name>
</gene>
<dbReference type="Proteomes" id="UP000179023">
    <property type="component" value="Unassembled WGS sequence"/>
</dbReference>
<evidence type="ECO:0000256" key="1">
    <source>
        <dbReference type="SAM" id="Phobius"/>
    </source>
</evidence>
<evidence type="ECO:0000313" key="3">
    <source>
        <dbReference type="Proteomes" id="UP000179023"/>
    </source>
</evidence>